<accession>A0A3B4YIN4</accession>
<keyword evidence="3" id="KW-1185">Reference proteome</keyword>
<dbReference type="PROSITE" id="PS50041">
    <property type="entry name" value="C_TYPE_LECTIN_2"/>
    <property type="match status" value="1"/>
</dbReference>
<feature type="domain" description="C-type lectin" evidence="1">
    <location>
        <begin position="57"/>
        <end position="147"/>
    </location>
</feature>
<dbReference type="PANTHER" id="PTHR22801">
    <property type="entry name" value="LITHOSTATHINE"/>
    <property type="match status" value="1"/>
</dbReference>
<dbReference type="Gene3D" id="3.10.100.10">
    <property type="entry name" value="Mannose-Binding Protein A, subunit A"/>
    <property type="match status" value="1"/>
</dbReference>
<dbReference type="AlphaFoldDB" id="A0A3B4YIN4"/>
<dbReference type="InterPro" id="IPR016186">
    <property type="entry name" value="C-type_lectin-like/link_sf"/>
</dbReference>
<sequence length="160" mass="17763">MLPPCHQAKIIAFLPTINLYHLLSSQQNRVFLGFPVNDSDVFSTEGTASCPGDQKAFGGSCYEFVGHRHSFFSAQAWCEESGGHLAFIPDEETQHFLQRHLDPEKDTWLGLAPPSSPKLSYSATVDGAACGHILKDSGFQWDATTDCYKKLHFICQFGTY</sequence>
<evidence type="ECO:0000313" key="2">
    <source>
        <dbReference type="Ensembl" id="ENSSLDP00000028101.1"/>
    </source>
</evidence>
<dbReference type="GeneTree" id="ENSGT00940000164905"/>
<dbReference type="Ensembl" id="ENSSLDT00000028942.1">
    <property type="protein sequence ID" value="ENSSLDP00000028101.1"/>
    <property type="gene ID" value="ENSSLDG00000021762.1"/>
</dbReference>
<dbReference type="Proteomes" id="UP000261360">
    <property type="component" value="Unplaced"/>
</dbReference>
<dbReference type="Pfam" id="PF00059">
    <property type="entry name" value="Lectin_C"/>
    <property type="match status" value="1"/>
</dbReference>
<reference evidence="2" key="2">
    <citation type="submission" date="2025-09" db="UniProtKB">
        <authorList>
            <consortium name="Ensembl"/>
        </authorList>
    </citation>
    <scope>IDENTIFICATION</scope>
</reference>
<protein>
    <recommendedName>
        <fullName evidence="1">C-type lectin domain-containing protein</fullName>
    </recommendedName>
</protein>
<evidence type="ECO:0000313" key="3">
    <source>
        <dbReference type="Proteomes" id="UP000261360"/>
    </source>
</evidence>
<proteinExistence type="predicted"/>
<name>A0A3B4YIN4_SERLL</name>
<evidence type="ECO:0000259" key="1">
    <source>
        <dbReference type="PROSITE" id="PS50041"/>
    </source>
</evidence>
<reference evidence="2" key="1">
    <citation type="submission" date="2025-08" db="UniProtKB">
        <authorList>
            <consortium name="Ensembl"/>
        </authorList>
    </citation>
    <scope>IDENTIFICATION</scope>
</reference>
<dbReference type="PANTHER" id="PTHR22801:SF63">
    <property type="entry name" value="C-TYPE LECTIN DOMAIN-CONTAINING PROTEIN"/>
    <property type="match status" value="1"/>
</dbReference>
<dbReference type="CDD" id="cd00037">
    <property type="entry name" value="CLECT"/>
    <property type="match status" value="1"/>
</dbReference>
<dbReference type="InterPro" id="IPR050801">
    <property type="entry name" value="Ca-Dep_Lectins_ImmuneDev"/>
</dbReference>
<dbReference type="InterPro" id="IPR001304">
    <property type="entry name" value="C-type_lectin-like"/>
</dbReference>
<dbReference type="SMART" id="SM00034">
    <property type="entry name" value="CLECT"/>
    <property type="match status" value="1"/>
</dbReference>
<dbReference type="InterPro" id="IPR016187">
    <property type="entry name" value="CTDL_fold"/>
</dbReference>
<organism evidence="2 3">
    <name type="scientific">Seriola lalandi dorsalis</name>
    <dbReference type="NCBI Taxonomy" id="1841481"/>
    <lineage>
        <taxon>Eukaryota</taxon>
        <taxon>Metazoa</taxon>
        <taxon>Chordata</taxon>
        <taxon>Craniata</taxon>
        <taxon>Vertebrata</taxon>
        <taxon>Euteleostomi</taxon>
        <taxon>Actinopterygii</taxon>
        <taxon>Neopterygii</taxon>
        <taxon>Teleostei</taxon>
        <taxon>Neoteleostei</taxon>
        <taxon>Acanthomorphata</taxon>
        <taxon>Carangaria</taxon>
        <taxon>Carangiformes</taxon>
        <taxon>Carangidae</taxon>
        <taxon>Seriola</taxon>
    </lineage>
</organism>
<dbReference type="SUPFAM" id="SSF56436">
    <property type="entry name" value="C-type lectin-like"/>
    <property type="match status" value="1"/>
</dbReference>